<evidence type="ECO:0008006" key="4">
    <source>
        <dbReference type="Google" id="ProtNLM"/>
    </source>
</evidence>
<dbReference type="RefSeq" id="WP_317994787.1">
    <property type="nucleotide sequence ID" value="NZ_AP025523.1"/>
</dbReference>
<dbReference type="KEGG" id="vab:WPS_24500"/>
<dbReference type="InterPro" id="IPR012902">
    <property type="entry name" value="N_methyl_site"/>
</dbReference>
<proteinExistence type="predicted"/>
<feature type="transmembrane region" description="Helical" evidence="1">
    <location>
        <begin position="6"/>
        <end position="31"/>
    </location>
</feature>
<keyword evidence="3" id="KW-1185">Reference proteome</keyword>
<keyword evidence="1" id="KW-1133">Transmembrane helix</keyword>
<dbReference type="EMBL" id="AP025523">
    <property type="protein sequence ID" value="BDE07174.1"/>
    <property type="molecule type" value="Genomic_DNA"/>
</dbReference>
<keyword evidence="1" id="KW-0472">Membrane</keyword>
<evidence type="ECO:0000256" key="1">
    <source>
        <dbReference type="SAM" id="Phobius"/>
    </source>
</evidence>
<dbReference type="Proteomes" id="UP001317532">
    <property type="component" value="Chromosome"/>
</dbReference>
<organism evidence="2 3">
    <name type="scientific">Vulcanimicrobium alpinum</name>
    <dbReference type="NCBI Taxonomy" id="3016050"/>
    <lineage>
        <taxon>Bacteria</taxon>
        <taxon>Bacillati</taxon>
        <taxon>Vulcanimicrobiota</taxon>
        <taxon>Vulcanimicrobiia</taxon>
        <taxon>Vulcanimicrobiales</taxon>
        <taxon>Vulcanimicrobiaceae</taxon>
        <taxon>Vulcanimicrobium</taxon>
    </lineage>
</organism>
<name>A0AAN1XXH6_UNVUL</name>
<reference evidence="2 3" key="1">
    <citation type="journal article" date="2022" name="ISME Commun">
        <title>Vulcanimicrobium alpinus gen. nov. sp. nov., the first cultivated representative of the candidate phylum 'Eremiobacterota', is a metabolically versatile aerobic anoxygenic phototroph.</title>
        <authorList>
            <person name="Yabe S."/>
            <person name="Muto K."/>
            <person name="Abe K."/>
            <person name="Yokota A."/>
            <person name="Staudigel H."/>
            <person name="Tebo B.M."/>
        </authorList>
    </citation>
    <scope>NUCLEOTIDE SEQUENCE [LARGE SCALE GENOMIC DNA]</scope>
    <source>
        <strain evidence="2 3">WC8-2</strain>
    </source>
</reference>
<sequence length="358" mass="36904">MRVAEAGFTLIEILIAAALFVAAAFGAFELVRQSAANANRLRVRALAYAAVERLTAQLRAESRSAVAIWSSAPAAGAGHDDCVQLDFAAVDGGGPKFWSYRTFPNHGAGDEPGPDALVRLAGTAPIAPCDPSQRGETVLAGLRSAPAIALVPPAGLSAHQDPYAHANDSPFVAAGVPPTPPIALDVRDAGGAPLTGGNRIAEVRIDTADASRVVDLLPGVVPNGFTATLRYTCSERCDVGHDTAAPKTLTACAMSWQTLWSEFVPGGWFIAGTFTFTYSGVRASDGGVDTLARVQLATNDGSGGTLAPWDVKNEAPAAWFADFAPYAAAAESAPLAAEKQRCDAVQRAGAAGAFYLNG</sequence>
<dbReference type="AlphaFoldDB" id="A0AAN1XXH6"/>
<gene>
    <name evidence="2" type="ORF">WPS_24500</name>
</gene>
<keyword evidence="1" id="KW-0812">Transmembrane</keyword>
<accession>A0AAN1XXH6</accession>
<evidence type="ECO:0000313" key="3">
    <source>
        <dbReference type="Proteomes" id="UP001317532"/>
    </source>
</evidence>
<dbReference type="PROSITE" id="PS00409">
    <property type="entry name" value="PROKAR_NTER_METHYL"/>
    <property type="match status" value="1"/>
</dbReference>
<evidence type="ECO:0000313" key="2">
    <source>
        <dbReference type="EMBL" id="BDE07174.1"/>
    </source>
</evidence>
<protein>
    <recommendedName>
        <fullName evidence="4">Prepilin-type N-terminal cleavage/methylation domain-containing protein</fullName>
    </recommendedName>
</protein>